<dbReference type="InterPro" id="IPR003594">
    <property type="entry name" value="HATPase_dom"/>
</dbReference>
<dbReference type="EC" id="2.7.13.3" evidence="2"/>
<keyword evidence="5 8" id="KW-0812">Transmembrane</keyword>
<evidence type="ECO:0000256" key="1">
    <source>
        <dbReference type="ARBA" id="ARBA00000085"/>
    </source>
</evidence>
<dbReference type="Pfam" id="PF02518">
    <property type="entry name" value="HATPase_c"/>
    <property type="match status" value="1"/>
</dbReference>
<evidence type="ECO:0000256" key="6">
    <source>
        <dbReference type="ARBA" id="ARBA00022777"/>
    </source>
</evidence>
<dbReference type="InterPro" id="IPR036097">
    <property type="entry name" value="HisK_dim/P_sf"/>
</dbReference>
<keyword evidence="8" id="KW-0472">Membrane</keyword>
<dbReference type="Proteomes" id="UP000279962">
    <property type="component" value="Chromosome"/>
</dbReference>
<keyword evidence="3" id="KW-0597">Phosphoprotein</keyword>
<sequence length="496" mass="57397">MSIFIRIWFFFGLIILLGLWFMSYTFNQQVKPNVRQVVEDTLAENANIIAMLVAEDVYENKVSTPQFDEKIQKALKRKLNANIWQHNKDQINQQIYITDEKGIVIYDSQGIATGQDYSQWNDVYLTLRGKYGVRSTRSYDVKGNDLGSSNSIMFIAAPIYYQVNQHNKLIGVVSIGKPNISVQPYIQRAENQLIRQAAWITLISLFLASLVAYWLKHSIDRVRKYAQALAPVNQTPHFRSAQELNLVAQAVENMRERLEDRAYVEHYVNTLTHELKSPLTAIQASAELLKEDLPLDDQQQFATHIHEQSHRLRSLIDHMLLLTRLEKSKHQIEIQNFNLSELIQQVLDQYASQIQTKKIQCLLDIEPDCMMNADRFWIQQVIINLIDNALDFSANSAKLLIQLHRSHHLQNDQNIELNIFNEGEWIPNYALSQVFDTYFSLPRPISQQRSSGIGLSIVKQVIEQHHGHIQIENIQENSISIIQPHRQGVRVNIQLP</sequence>
<dbReference type="InterPro" id="IPR003661">
    <property type="entry name" value="HisK_dim/P_dom"/>
</dbReference>
<dbReference type="Pfam" id="PF00512">
    <property type="entry name" value="HisKA"/>
    <property type="match status" value="1"/>
</dbReference>
<dbReference type="PANTHER" id="PTHR45436">
    <property type="entry name" value="SENSOR HISTIDINE KINASE YKOH"/>
    <property type="match status" value="1"/>
</dbReference>
<dbReference type="SMART" id="SM00388">
    <property type="entry name" value="HisKA"/>
    <property type="match status" value="1"/>
</dbReference>
<protein>
    <recommendedName>
        <fullName evidence="2">histidine kinase</fullName>
        <ecNumber evidence="2">2.7.13.3</ecNumber>
    </recommendedName>
</protein>
<dbReference type="SUPFAM" id="SSF103190">
    <property type="entry name" value="Sensory domain-like"/>
    <property type="match status" value="1"/>
</dbReference>
<reference evidence="10 11" key="1">
    <citation type="submission" date="2018-10" db="EMBL/GenBank/DDBJ databases">
        <title>The complete genome of Acinetobacter wuhouensis strain WCHAW010062.</title>
        <authorList>
            <person name="Hu Y."/>
            <person name="Long H."/>
            <person name="Feng Y."/>
            <person name="Zong Z."/>
        </authorList>
    </citation>
    <scope>NUCLEOTIDE SEQUENCE [LARGE SCALE GENOMIC DNA]</scope>
    <source>
        <strain evidence="10 11">WCHAW010062</strain>
    </source>
</reference>
<feature type="transmembrane region" description="Helical" evidence="8">
    <location>
        <begin position="197"/>
        <end position="215"/>
    </location>
</feature>
<feature type="transmembrane region" description="Helical" evidence="8">
    <location>
        <begin position="7"/>
        <end position="26"/>
    </location>
</feature>
<dbReference type="PROSITE" id="PS50109">
    <property type="entry name" value="HIS_KIN"/>
    <property type="match status" value="1"/>
</dbReference>
<dbReference type="SUPFAM" id="SSF47384">
    <property type="entry name" value="Homodimeric domain of signal transducing histidine kinase"/>
    <property type="match status" value="1"/>
</dbReference>
<dbReference type="Gene3D" id="3.30.450.20">
    <property type="entry name" value="PAS domain"/>
    <property type="match status" value="1"/>
</dbReference>
<evidence type="ECO:0000256" key="7">
    <source>
        <dbReference type="ARBA" id="ARBA00022989"/>
    </source>
</evidence>
<evidence type="ECO:0000256" key="3">
    <source>
        <dbReference type="ARBA" id="ARBA00022553"/>
    </source>
</evidence>
<dbReference type="Gene3D" id="1.10.287.130">
    <property type="match status" value="1"/>
</dbReference>
<proteinExistence type="predicted"/>
<evidence type="ECO:0000256" key="8">
    <source>
        <dbReference type="SAM" id="Phobius"/>
    </source>
</evidence>
<dbReference type="InterPro" id="IPR005467">
    <property type="entry name" value="His_kinase_dom"/>
</dbReference>
<evidence type="ECO:0000256" key="2">
    <source>
        <dbReference type="ARBA" id="ARBA00012438"/>
    </source>
</evidence>
<dbReference type="CDD" id="cd18773">
    <property type="entry name" value="PDC1_HK_sensor"/>
    <property type="match status" value="1"/>
</dbReference>
<accession>A0A3G2SYB0</accession>
<dbReference type="InterPro" id="IPR029151">
    <property type="entry name" value="Sensor-like_sf"/>
</dbReference>
<dbReference type="CDD" id="cd00082">
    <property type="entry name" value="HisKA"/>
    <property type="match status" value="1"/>
</dbReference>
<dbReference type="InterPro" id="IPR036890">
    <property type="entry name" value="HATPase_C_sf"/>
</dbReference>
<evidence type="ECO:0000313" key="11">
    <source>
        <dbReference type="Proteomes" id="UP000279962"/>
    </source>
</evidence>
<dbReference type="SMART" id="SM00387">
    <property type="entry name" value="HATPase_c"/>
    <property type="match status" value="1"/>
</dbReference>
<organism evidence="10 11">
    <name type="scientific">Acinetobacter wuhouensis</name>
    <dbReference type="NCBI Taxonomy" id="1879050"/>
    <lineage>
        <taxon>Bacteria</taxon>
        <taxon>Pseudomonadati</taxon>
        <taxon>Pseudomonadota</taxon>
        <taxon>Gammaproteobacteria</taxon>
        <taxon>Moraxellales</taxon>
        <taxon>Moraxellaceae</taxon>
        <taxon>Acinetobacter</taxon>
    </lineage>
</organism>
<dbReference type="SUPFAM" id="SSF55874">
    <property type="entry name" value="ATPase domain of HSP90 chaperone/DNA topoisomerase II/histidine kinase"/>
    <property type="match status" value="1"/>
</dbReference>
<dbReference type="Gene3D" id="3.30.565.10">
    <property type="entry name" value="Histidine kinase-like ATPase, C-terminal domain"/>
    <property type="match status" value="1"/>
</dbReference>
<dbReference type="InterPro" id="IPR050428">
    <property type="entry name" value="TCS_sensor_his_kinase"/>
</dbReference>
<name>A0A3G2SYB0_9GAMM</name>
<keyword evidence="7 8" id="KW-1133">Transmembrane helix</keyword>
<dbReference type="NCBIfam" id="NF008312">
    <property type="entry name" value="PRK11100.1"/>
    <property type="match status" value="1"/>
</dbReference>
<dbReference type="EMBL" id="CP033133">
    <property type="protein sequence ID" value="AYO52854.1"/>
    <property type="molecule type" value="Genomic_DNA"/>
</dbReference>
<keyword evidence="6 10" id="KW-0418">Kinase</keyword>
<keyword evidence="4" id="KW-0808">Transferase</keyword>
<evidence type="ECO:0000256" key="5">
    <source>
        <dbReference type="ARBA" id="ARBA00022692"/>
    </source>
</evidence>
<evidence type="ECO:0000256" key="4">
    <source>
        <dbReference type="ARBA" id="ARBA00022679"/>
    </source>
</evidence>
<dbReference type="GO" id="GO:0000155">
    <property type="term" value="F:phosphorelay sensor kinase activity"/>
    <property type="evidence" value="ECO:0007669"/>
    <property type="project" value="InterPro"/>
</dbReference>
<dbReference type="PANTHER" id="PTHR45436:SF10">
    <property type="entry name" value="HISTIDINE KINASE"/>
    <property type="match status" value="1"/>
</dbReference>
<feature type="domain" description="Histidine kinase" evidence="9">
    <location>
        <begin position="270"/>
        <end position="496"/>
    </location>
</feature>
<evidence type="ECO:0000313" key="10">
    <source>
        <dbReference type="EMBL" id="AYO52854.1"/>
    </source>
</evidence>
<gene>
    <name evidence="10" type="primary">creC</name>
    <name evidence="10" type="ORF">CDG68_03810</name>
</gene>
<comment type="catalytic activity">
    <reaction evidence="1">
        <text>ATP + protein L-histidine = ADP + protein N-phospho-L-histidine.</text>
        <dbReference type="EC" id="2.7.13.3"/>
    </reaction>
</comment>
<dbReference type="RefSeq" id="WP_087552066.1">
    <property type="nucleotide sequence ID" value="NZ_CP033133.1"/>
</dbReference>
<evidence type="ECO:0000259" key="9">
    <source>
        <dbReference type="PROSITE" id="PS50109"/>
    </source>
</evidence>
<dbReference type="AlphaFoldDB" id="A0A3G2SYB0"/>